<name>A0A9W9YHF4_9CNID</name>
<dbReference type="PANTHER" id="PTHR24024">
    <property type="entry name" value="PULMONARY SURFACTANT-ASSOCIATED PROTEIN A"/>
    <property type="match status" value="1"/>
</dbReference>
<dbReference type="PANTHER" id="PTHR24024:SF18">
    <property type="entry name" value="SHORT-CHAIN COLLAGEN C4-LIKE"/>
    <property type="match status" value="1"/>
</dbReference>
<dbReference type="EMBL" id="MU827397">
    <property type="protein sequence ID" value="KAJ7350109.1"/>
    <property type="molecule type" value="Genomic_DNA"/>
</dbReference>
<dbReference type="OrthoDB" id="6086925at2759"/>
<keyword evidence="3" id="KW-1185">Reference proteome</keyword>
<dbReference type="AlphaFoldDB" id="A0A9W9YHF4"/>
<evidence type="ECO:0000313" key="2">
    <source>
        <dbReference type="EMBL" id="KAJ7350109.1"/>
    </source>
</evidence>
<dbReference type="Proteomes" id="UP001163046">
    <property type="component" value="Unassembled WGS sequence"/>
</dbReference>
<feature type="region of interest" description="Disordered" evidence="1">
    <location>
        <begin position="1"/>
        <end position="61"/>
    </location>
</feature>
<evidence type="ECO:0000313" key="3">
    <source>
        <dbReference type="Proteomes" id="UP001163046"/>
    </source>
</evidence>
<evidence type="ECO:0000256" key="1">
    <source>
        <dbReference type="SAM" id="MobiDB-lite"/>
    </source>
</evidence>
<comment type="caution">
    <text evidence="2">The sequence shown here is derived from an EMBL/GenBank/DDBJ whole genome shotgun (WGS) entry which is preliminary data.</text>
</comment>
<dbReference type="GO" id="GO:0005615">
    <property type="term" value="C:extracellular space"/>
    <property type="evidence" value="ECO:0007669"/>
    <property type="project" value="TreeGrafter"/>
</dbReference>
<proteinExistence type="predicted"/>
<dbReference type="InterPro" id="IPR051077">
    <property type="entry name" value="Ca-dependent_lectin"/>
</dbReference>
<organism evidence="2 3">
    <name type="scientific">Desmophyllum pertusum</name>
    <dbReference type="NCBI Taxonomy" id="174260"/>
    <lineage>
        <taxon>Eukaryota</taxon>
        <taxon>Metazoa</taxon>
        <taxon>Cnidaria</taxon>
        <taxon>Anthozoa</taxon>
        <taxon>Hexacorallia</taxon>
        <taxon>Scleractinia</taxon>
        <taxon>Caryophylliina</taxon>
        <taxon>Caryophylliidae</taxon>
        <taxon>Desmophyllum</taxon>
    </lineage>
</organism>
<protein>
    <submittedName>
        <fullName evidence="2">Uncharacterized protein</fullName>
    </submittedName>
</protein>
<reference evidence="2" key="1">
    <citation type="submission" date="2023-01" db="EMBL/GenBank/DDBJ databases">
        <title>Genome assembly of the deep-sea coral Lophelia pertusa.</title>
        <authorList>
            <person name="Herrera S."/>
            <person name="Cordes E."/>
        </authorList>
    </citation>
    <scope>NUCLEOTIDE SEQUENCE</scope>
    <source>
        <strain evidence="2">USNM1676648</strain>
        <tissue evidence="2">Polyp</tissue>
    </source>
</reference>
<accession>A0A9W9YHF4</accession>
<sequence>MAGMVGKAEKDLRVPPENPRTTGEAGKPGTNKPAPGPPGPKGSAGRPGLEGPQGLKGFVGSDQYNHYGGGGEYICLPNNPKYDKYKDGYQSESYIYGTEYEVSGYNPFKNNLHDHDAPCAVCYVKSRATQLMIPARNDCPSGWTKEYYGYLMSGPPWPQEISQFHLALTGMQSLFTAATPARMAPFCTSWKESAARYHASRTLLAES</sequence>
<gene>
    <name evidence="2" type="ORF">OS493_038395</name>
</gene>